<dbReference type="InterPro" id="IPR010817">
    <property type="entry name" value="HemY_N"/>
</dbReference>
<dbReference type="SUPFAM" id="SSF48452">
    <property type="entry name" value="TPR-like"/>
    <property type="match status" value="1"/>
</dbReference>
<name>A0ABR7B630_9PSED</name>
<keyword evidence="5" id="KW-0997">Cell inner membrane</keyword>
<comment type="function">
    <text evidence="1">Involved in a late step of protoheme IX synthesis.</text>
</comment>
<dbReference type="InterPro" id="IPR011990">
    <property type="entry name" value="TPR-like_helical_dom_sf"/>
</dbReference>
<protein>
    <submittedName>
        <fullName evidence="12">Heme biosynthesis protein HemY</fullName>
    </submittedName>
</protein>
<organism evidence="12 13">
    <name type="scientific">Pseudomonas folii</name>
    <dbReference type="NCBI Taxonomy" id="2762593"/>
    <lineage>
        <taxon>Bacteria</taxon>
        <taxon>Pseudomonadati</taxon>
        <taxon>Pseudomonadota</taxon>
        <taxon>Gammaproteobacteria</taxon>
        <taxon>Pseudomonadales</taxon>
        <taxon>Pseudomonadaceae</taxon>
        <taxon>Pseudomonas</taxon>
    </lineage>
</organism>
<keyword evidence="9" id="KW-0627">Porphyrin biosynthesis</keyword>
<keyword evidence="13" id="KW-1185">Reference proteome</keyword>
<feature type="transmembrane region" description="Helical" evidence="10">
    <location>
        <begin position="42"/>
        <end position="63"/>
    </location>
</feature>
<evidence type="ECO:0000256" key="8">
    <source>
        <dbReference type="ARBA" id="ARBA00023136"/>
    </source>
</evidence>
<keyword evidence="6 10" id="KW-0812">Transmembrane</keyword>
<evidence type="ECO:0000256" key="2">
    <source>
        <dbReference type="ARBA" id="ARBA00004429"/>
    </source>
</evidence>
<evidence type="ECO:0000256" key="7">
    <source>
        <dbReference type="ARBA" id="ARBA00022989"/>
    </source>
</evidence>
<reference evidence="12 13" key="1">
    <citation type="submission" date="2020-08" db="EMBL/GenBank/DDBJ databases">
        <title>Putative novel bacterial strains isolated from necrotic wheat leaf tissues caused by Xanthomonas translucens.</title>
        <authorList>
            <person name="Tambong J.T."/>
        </authorList>
    </citation>
    <scope>NUCLEOTIDE SEQUENCE [LARGE SCALE GENOMIC DNA]</scope>
    <source>
        <strain evidence="12 13">DOAB 1069</strain>
    </source>
</reference>
<evidence type="ECO:0000256" key="6">
    <source>
        <dbReference type="ARBA" id="ARBA00022692"/>
    </source>
</evidence>
<gene>
    <name evidence="12" type="ORF">H8S59_22925</name>
</gene>
<dbReference type="Proteomes" id="UP000651852">
    <property type="component" value="Unassembled WGS sequence"/>
</dbReference>
<evidence type="ECO:0000313" key="12">
    <source>
        <dbReference type="EMBL" id="MBC3952635.1"/>
    </source>
</evidence>
<feature type="domain" description="HemY N-terminal" evidence="11">
    <location>
        <begin position="27"/>
        <end position="133"/>
    </location>
</feature>
<evidence type="ECO:0000313" key="13">
    <source>
        <dbReference type="Proteomes" id="UP000651852"/>
    </source>
</evidence>
<dbReference type="RefSeq" id="WP_187522901.1">
    <property type="nucleotide sequence ID" value="NZ_JACONW010000159.1"/>
</dbReference>
<sequence length="414" mass="46391">MKRAYVLLFIAIAVAAAIGVAIAEHSGYVLIAYKNFRYESSLWATLGLLFAIWLVLVVVRLLVRLLTTSGSVANPWSRRNRSRRVQVAIEQGQMDLVEGRWASAQRHLHRAAESEPQPLLYYLGAARAANEQGRYDESDSLLERALERQPQAELAIALSHAQLQQDRGDSDGALVTLQAMNERHPHNAQILRQLQRLYRARGEWSALIKLMPELRKDKVLPPQELAELEKRAWGENLTLAAYREQDEDGSSAGLPGLDSAWKGLTSAQRQEPQLVLAYAEQLRRLGADAQAEEALRAALKREYNSHLARLYGLVRGSDPARQLQTAEGWLKNHPDDPSLLLTLGRLCLQSSLWGKARDYLETSLRLQRNPETCAELARLLGQLGETERSNQLFQEGLGLLDERLLARPLPALAS</sequence>
<evidence type="ECO:0000256" key="3">
    <source>
        <dbReference type="ARBA" id="ARBA00004744"/>
    </source>
</evidence>
<evidence type="ECO:0000256" key="1">
    <source>
        <dbReference type="ARBA" id="ARBA00002962"/>
    </source>
</evidence>
<dbReference type="EMBL" id="JACONW010000159">
    <property type="protein sequence ID" value="MBC3952635.1"/>
    <property type="molecule type" value="Genomic_DNA"/>
</dbReference>
<comment type="caution">
    <text evidence="12">The sequence shown here is derived from an EMBL/GenBank/DDBJ whole genome shotgun (WGS) entry which is preliminary data.</text>
</comment>
<evidence type="ECO:0000256" key="5">
    <source>
        <dbReference type="ARBA" id="ARBA00022519"/>
    </source>
</evidence>
<accession>A0ABR7B630</accession>
<dbReference type="Gene3D" id="1.25.40.10">
    <property type="entry name" value="Tetratricopeptide repeat domain"/>
    <property type="match status" value="2"/>
</dbReference>
<comment type="subcellular location">
    <subcellularLocation>
        <location evidence="2">Cell inner membrane</location>
        <topology evidence="2">Multi-pass membrane protein</topology>
    </subcellularLocation>
</comment>
<evidence type="ECO:0000259" key="11">
    <source>
        <dbReference type="Pfam" id="PF07219"/>
    </source>
</evidence>
<keyword evidence="7 10" id="KW-1133">Transmembrane helix</keyword>
<dbReference type="InterPro" id="IPR005254">
    <property type="entry name" value="Heme_biosyn_assoc_TPR_pro"/>
</dbReference>
<evidence type="ECO:0000256" key="9">
    <source>
        <dbReference type="ARBA" id="ARBA00023244"/>
    </source>
</evidence>
<keyword evidence="4" id="KW-1003">Cell membrane</keyword>
<dbReference type="NCBIfam" id="TIGR00540">
    <property type="entry name" value="TPR_hemY_coli"/>
    <property type="match status" value="1"/>
</dbReference>
<comment type="pathway">
    <text evidence="3">Porphyrin-containing compound metabolism; protoheme biosynthesis.</text>
</comment>
<evidence type="ECO:0000256" key="10">
    <source>
        <dbReference type="SAM" id="Phobius"/>
    </source>
</evidence>
<evidence type="ECO:0000256" key="4">
    <source>
        <dbReference type="ARBA" id="ARBA00022475"/>
    </source>
</evidence>
<keyword evidence="8 10" id="KW-0472">Membrane</keyword>
<proteinExistence type="predicted"/>
<dbReference type="Pfam" id="PF07219">
    <property type="entry name" value="HemY_N"/>
    <property type="match status" value="1"/>
</dbReference>